<keyword evidence="3" id="KW-1185">Reference proteome</keyword>
<evidence type="ECO:0000313" key="2">
    <source>
        <dbReference type="EMBL" id="RMA72974.1"/>
    </source>
</evidence>
<dbReference type="RefSeq" id="WP_121926159.1">
    <property type="nucleotide sequence ID" value="NZ_CBCSGA010000010.1"/>
</dbReference>
<comment type="caution">
    <text evidence="2">The sequence shown here is derived from an EMBL/GenBank/DDBJ whole genome shotgun (WGS) entry which is preliminary data.</text>
</comment>
<dbReference type="PANTHER" id="PTHR22642:SF2">
    <property type="entry name" value="PROTEIN LONG AFTER FAR-RED 3"/>
    <property type="match status" value="1"/>
</dbReference>
<gene>
    <name evidence="2" type="ORF">BC961_2570</name>
</gene>
<dbReference type="InterPro" id="IPR033932">
    <property type="entry name" value="YtcJ-like"/>
</dbReference>
<protein>
    <recommendedName>
        <fullName evidence="1">Amidohydrolase 3 domain-containing protein</fullName>
    </recommendedName>
</protein>
<dbReference type="CDD" id="cd01300">
    <property type="entry name" value="YtcJ_like"/>
    <property type="match status" value="1"/>
</dbReference>
<dbReference type="OrthoDB" id="9767366at2"/>
<dbReference type="PANTHER" id="PTHR22642">
    <property type="entry name" value="IMIDAZOLONEPROPIONASE"/>
    <property type="match status" value="1"/>
</dbReference>
<dbReference type="Gene3D" id="3.20.20.140">
    <property type="entry name" value="Metal-dependent hydrolases"/>
    <property type="match status" value="1"/>
</dbReference>
<reference evidence="2 3" key="1">
    <citation type="submission" date="2018-10" db="EMBL/GenBank/DDBJ databases">
        <title>Genomic Encyclopedia of Archaeal and Bacterial Type Strains, Phase II (KMG-II): from individual species to whole genera.</title>
        <authorList>
            <person name="Goeker M."/>
        </authorList>
    </citation>
    <scope>NUCLEOTIDE SEQUENCE [LARGE SCALE GENOMIC DNA]</scope>
    <source>
        <strain evidence="2 3">DSM 19727</strain>
    </source>
</reference>
<accession>A0A3L9ZKS0</accession>
<dbReference type="Gene3D" id="2.30.40.10">
    <property type="entry name" value="Urease, subunit C, domain 1"/>
    <property type="match status" value="1"/>
</dbReference>
<dbReference type="EMBL" id="REFH01000011">
    <property type="protein sequence ID" value="RMA72974.1"/>
    <property type="molecule type" value="Genomic_DNA"/>
</dbReference>
<dbReference type="GO" id="GO:0016810">
    <property type="term" value="F:hydrolase activity, acting on carbon-nitrogen (but not peptide) bonds"/>
    <property type="evidence" value="ECO:0007669"/>
    <property type="project" value="InterPro"/>
</dbReference>
<dbReference type="InterPro" id="IPR032466">
    <property type="entry name" value="Metal_Hydrolase"/>
</dbReference>
<proteinExistence type="predicted"/>
<dbReference type="AlphaFoldDB" id="A0A3L9ZKS0"/>
<evidence type="ECO:0000259" key="1">
    <source>
        <dbReference type="Pfam" id="PF07969"/>
    </source>
</evidence>
<dbReference type="Proteomes" id="UP000280368">
    <property type="component" value="Unassembled WGS sequence"/>
</dbReference>
<dbReference type="SUPFAM" id="SSF51338">
    <property type="entry name" value="Composite domain of metallo-dependent hydrolases"/>
    <property type="match status" value="1"/>
</dbReference>
<dbReference type="Pfam" id="PF07969">
    <property type="entry name" value="Amidohydro_3"/>
    <property type="match status" value="1"/>
</dbReference>
<dbReference type="SUPFAM" id="SSF51556">
    <property type="entry name" value="Metallo-dependent hydrolases"/>
    <property type="match status" value="1"/>
</dbReference>
<dbReference type="Gene3D" id="3.10.310.70">
    <property type="match status" value="1"/>
</dbReference>
<feature type="domain" description="Amidohydrolase 3" evidence="1">
    <location>
        <begin position="75"/>
        <end position="565"/>
    </location>
</feature>
<organism evidence="2 3">
    <name type="scientific">Flavobacterium weaverense</name>
    <dbReference type="NCBI Taxonomy" id="271156"/>
    <lineage>
        <taxon>Bacteria</taxon>
        <taxon>Pseudomonadati</taxon>
        <taxon>Bacteroidota</taxon>
        <taxon>Flavobacteriia</taxon>
        <taxon>Flavobacteriales</taxon>
        <taxon>Flavobacteriaceae</taxon>
        <taxon>Flavobacterium</taxon>
    </lineage>
</organism>
<name>A0A3L9ZKS0_9FLAO</name>
<dbReference type="InterPro" id="IPR013108">
    <property type="entry name" value="Amidohydro_3"/>
</dbReference>
<sequence>MKHILSLILIFNLFSCKENNKDSNESSKLYYNGDILTMEGDSPQYAEAIVAQNGKIVFVGTKLKAESKFKNSEKIDLKGKTLLPGFIDPHSHFGMVSNTMGQVDLNPKPVGNVTNISDILKNLKKYKEDKKIPDGEWIFGWGYDDGELTEKRHPTKKDVDKVLPNNPVYLQHTSGHMGVANTLGLESLKVSAATKNPDGGTIVRFPNSSDPTGLVQETAMYPFVRLMMEKLDSKQAEFFDTTQDYYASNGITTAQDGMTSRESIKFFQSQADAGKFKIDLIALAGYSELESNLGDTTLHFKTYKNGFKIQGTKIVADGSPQGKTAFFSKPFLTEVPGCHHDCRGLPSLTQENLNNLFETAYAKDNQLFIHCNGDASIDMVLLAHENACKKLNQLLDKDRRTIVIHSQFVRPEQLDKFVKYNMEPSFFTNHAYFWGDVHVQNLGKARADFLSPMVTAKKLGLKPTNHSDATVTPIDPIFTIWTAVNRVSRSGQVIGASERTTPYLALQAITAFAAYELFDEKLKGTLTAGKLADFVILDKNPLKVQPMEIKNIQILETIKEGKTIFKK</sequence>
<evidence type="ECO:0000313" key="3">
    <source>
        <dbReference type="Proteomes" id="UP000280368"/>
    </source>
</evidence>
<dbReference type="InterPro" id="IPR011059">
    <property type="entry name" value="Metal-dep_hydrolase_composite"/>
</dbReference>